<name>A0AAV9EZU9_ACOCL</name>
<protein>
    <submittedName>
        <fullName evidence="1">Uncharacterized protein</fullName>
    </submittedName>
</protein>
<dbReference type="PANTHER" id="PTHR33116">
    <property type="entry name" value="REVERSE TRANSCRIPTASE ZINC-BINDING DOMAIN-CONTAINING PROTEIN-RELATED-RELATED"/>
    <property type="match status" value="1"/>
</dbReference>
<comment type="caution">
    <text evidence="1">The sequence shown here is derived from an EMBL/GenBank/DDBJ whole genome shotgun (WGS) entry which is preliminary data.</text>
</comment>
<reference evidence="1" key="2">
    <citation type="submission" date="2023-06" db="EMBL/GenBank/DDBJ databases">
        <authorList>
            <person name="Ma L."/>
            <person name="Liu K.-W."/>
            <person name="Li Z."/>
            <person name="Hsiao Y.-Y."/>
            <person name="Qi Y."/>
            <person name="Fu T."/>
            <person name="Tang G."/>
            <person name="Zhang D."/>
            <person name="Sun W.-H."/>
            <person name="Liu D.-K."/>
            <person name="Li Y."/>
            <person name="Chen G.-Z."/>
            <person name="Liu X.-D."/>
            <person name="Liao X.-Y."/>
            <person name="Jiang Y.-T."/>
            <person name="Yu X."/>
            <person name="Hao Y."/>
            <person name="Huang J."/>
            <person name="Zhao X.-W."/>
            <person name="Ke S."/>
            <person name="Chen Y.-Y."/>
            <person name="Wu W.-L."/>
            <person name="Hsu J.-L."/>
            <person name="Lin Y.-F."/>
            <person name="Huang M.-D."/>
            <person name="Li C.-Y."/>
            <person name="Huang L."/>
            <person name="Wang Z.-W."/>
            <person name="Zhao X."/>
            <person name="Zhong W.-Y."/>
            <person name="Peng D.-H."/>
            <person name="Ahmad S."/>
            <person name="Lan S."/>
            <person name="Zhang J.-S."/>
            <person name="Tsai W.-C."/>
            <person name="Van De Peer Y."/>
            <person name="Liu Z.-J."/>
        </authorList>
    </citation>
    <scope>NUCLEOTIDE SEQUENCE</scope>
    <source>
        <strain evidence="1">CP</strain>
        <tissue evidence="1">Leaves</tissue>
    </source>
</reference>
<proteinExistence type="predicted"/>
<sequence length="137" mass="15331">MSHILRIRRGQSTWKYLGIPIPIARAERRGAIKLKETILDRLQVWKAQLLSKAGRFSLIRSVLQALPLHLANSASLSVTTAQQVEMLTPYPYITILAVTRTRPAYSERLAKASVKHIGLLLKQHTSSVAVKLPEVTN</sequence>
<dbReference type="PANTHER" id="PTHR33116:SF86">
    <property type="entry name" value="REVERSE TRANSCRIPTASE DOMAIN-CONTAINING PROTEIN"/>
    <property type="match status" value="1"/>
</dbReference>
<dbReference type="EMBL" id="JAUJYO010000004">
    <property type="protein sequence ID" value="KAK1318932.1"/>
    <property type="molecule type" value="Genomic_DNA"/>
</dbReference>
<evidence type="ECO:0000313" key="1">
    <source>
        <dbReference type="EMBL" id="KAK1318932.1"/>
    </source>
</evidence>
<dbReference type="AlphaFoldDB" id="A0AAV9EZU9"/>
<organism evidence="1 2">
    <name type="scientific">Acorus calamus</name>
    <name type="common">Sweet flag</name>
    <dbReference type="NCBI Taxonomy" id="4465"/>
    <lineage>
        <taxon>Eukaryota</taxon>
        <taxon>Viridiplantae</taxon>
        <taxon>Streptophyta</taxon>
        <taxon>Embryophyta</taxon>
        <taxon>Tracheophyta</taxon>
        <taxon>Spermatophyta</taxon>
        <taxon>Magnoliopsida</taxon>
        <taxon>Liliopsida</taxon>
        <taxon>Acoraceae</taxon>
        <taxon>Acorus</taxon>
    </lineage>
</organism>
<accession>A0AAV9EZU9</accession>
<dbReference type="Proteomes" id="UP001180020">
    <property type="component" value="Unassembled WGS sequence"/>
</dbReference>
<evidence type="ECO:0000313" key="2">
    <source>
        <dbReference type="Proteomes" id="UP001180020"/>
    </source>
</evidence>
<gene>
    <name evidence="1" type="ORF">QJS10_CPB04g01667</name>
</gene>
<reference evidence="1" key="1">
    <citation type="journal article" date="2023" name="Nat. Commun.">
        <title>Diploid and tetraploid genomes of Acorus and the evolution of monocots.</title>
        <authorList>
            <person name="Ma L."/>
            <person name="Liu K.W."/>
            <person name="Li Z."/>
            <person name="Hsiao Y.Y."/>
            <person name="Qi Y."/>
            <person name="Fu T."/>
            <person name="Tang G.D."/>
            <person name="Zhang D."/>
            <person name="Sun W.H."/>
            <person name="Liu D.K."/>
            <person name="Li Y."/>
            <person name="Chen G.Z."/>
            <person name="Liu X.D."/>
            <person name="Liao X.Y."/>
            <person name="Jiang Y.T."/>
            <person name="Yu X."/>
            <person name="Hao Y."/>
            <person name="Huang J."/>
            <person name="Zhao X.W."/>
            <person name="Ke S."/>
            <person name="Chen Y.Y."/>
            <person name="Wu W.L."/>
            <person name="Hsu J.L."/>
            <person name="Lin Y.F."/>
            <person name="Huang M.D."/>
            <person name="Li C.Y."/>
            <person name="Huang L."/>
            <person name="Wang Z.W."/>
            <person name="Zhao X."/>
            <person name="Zhong W.Y."/>
            <person name="Peng D.H."/>
            <person name="Ahmad S."/>
            <person name="Lan S."/>
            <person name="Zhang J.S."/>
            <person name="Tsai W.C."/>
            <person name="Van de Peer Y."/>
            <person name="Liu Z.J."/>
        </authorList>
    </citation>
    <scope>NUCLEOTIDE SEQUENCE</scope>
    <source>
        <strain evidence="1">CP</strain>
    </source>
</reference>
<keyword evidence="2" id="KW-1185">Reference proteome</keyword>